<name>A0A4Y8R9C2_9HYPH</name>
<keyword evidence="2" id="KW-0378">Hydrolase</keyword>
<keyword evidence="3" id="KW-1185">Reference proteome</keyword>
<protein>
    <submittedName>
        <fullName evidence="2">HD family hydrolase</fullName>
    </submittedName>
</protein>
<sequence length="227" mass="24464">MPPRKSSTQAAPRVWQRMLSGRRLDLLDPSPLDVEISDIAHGLARVARWNGQTRGDYAFSVAQHSLIVERLVATKEPDPRWRMAALLHDGPEYVVGDMISPFKAVMGGDYKAVEKRLQAAIHMRFGLPGSLPAAVEKAIKAADRVSAYFEATLLAGFARKEAAKFFGEPGDAACSPEEFAPLPATAMETAFLDRFAALDAELTAAEGRPAAVAKDPAASQPAVPQAR</sequence>
<evidence type="ECO:0000256" key="1">
    <source>
        <dbReference type="SAM" id="MobiDB-lite"/>
    </source>
</evidence>
<dbReference type="EMBL" id="SOZD01000014">
    <property type="protein sequence ID" value="TFF17774.1"/>
    <property type="molecule type" value="Genomic_DNA"/>
</dbReference>
<organism evidence="2 3">
    <name type="scientific">Jiella endophytica</name>
    <dbReference type="NCBI Taxonomy" id="2558362"/>
    <lineage>
        <taxon>Bacteria</taxon>
        <taxon>Pseudomonadati</taxon>
        <taxon>Pseudomonadota</taxon>
        <taxon>Alphaproteobacteria</taxon>
        <taxon>Hyphomicrobiales</taxon>
        <taxon>Aurantimonadaceae</taxon>
        <taxon>Jiella</taxon>
    </lineage>
</organism>
<dbReference type="RefSeq" id="WP_134764285.1">
    <property type="nucleotide sequence ID" value="NZ_SOZD01000014.1"/>
</dbReference>
<proteinExistence type="predicted"/>
<evidence type="ECO:0000313" key="3">
    <source>
        <dbReference type="Proteomes" id="UP000298179"/>
    </source>
</evidence>
<evidence type="ECO:0000313" key="2">
    <source>
        <dbReference type="EMBL" id="TFF17774.1"/>
    </source>
</evidence>
<dbReference type="OrthoDB" id="9794481at2"/>
<dbReference type="Proteomes" id="UP000298179">
    <property type="component" value="Unassembled WGS sequence"/>
</dbReference>
<reference evidence="2 3" key="1">
    <citation type="submission" date="2019-03" db="EMBL/GenBank/DDBJ databases">
        <title>Jiella endophytica sp. nov., a novel endophytic bacterium isolated from root of Ficus microcarpa Linn. f.</title>
        <authorList>
            <person name="Tuo L."/>
        </authorList>
    </citation>
    <scope>NUCLEOTIDE SEQUENCE [LARGE SCALE GENOMIC DNA]</scope>
    <source>
        <strain evidence="2 3">CBS5Q-3</strain>
    </source>
</reference>
<dbReference type="Gene3D" id="1.10.3210.10">
    <property type="entry name" value="Hypothetical protein af1432"/>
    <property type="match status" value="1"/>
</dbReference>
<accession>A0A4Y8R9C2</accession>
<feature type="region of interest" description="Disordered" evidence="1">
    <location>
        <begin position="208"/>
        <end position="227"/>
    </location>
</feature>
<comment type="caution">
    <text evidence="2">The sequence shown here is derived from an EMBL/GenBank/DDBJ whole genome shotgun (WGS) entry which is preliminary data.</text>
</comment>
<dbReference type="GO" id="GO:0016787">
    <property type="term" value="F:hydrolase activity"/>
    <property type="evidence" value="ECO:0007669"/>
    <property type="project" value="UniProtKB-KW"/>
</dbReference>
<dbReference type="AlphaFoldDB" id="A0A4Y8R9C2"/>
<gene>
    <name evidence="2" type="ORF">E3C22_23285</name>
</gene>
<dbReference type="SUPFAM" id="SSF109604">
    <property type="entry name" value="HD-domain/PDEase-like"/>
    <property type="match status" value="1"/>
</dbReference>